<evidence type="ECO:0000313" key="1">
    <source>
        <dbReference type="EMBL" id="NIY72520.1"/>
    </source>
</evidence>
<gene>
    <name evidence="1" type="ORF">HCZ30_08730</name>
</gene>
<name>A0ABX0VYL4_9RHOB</name>
<evidence type="ECO:0000313" key="2">
    <source>
        <dbReference type="Proteomes" id="UP000709466"/>
    </source>
</evidence>
<protein>
    <recommendedName>
        <fullName evidence="3">Capsule polysaccharide biosynthesis protein</fullName>
    </recommendedName>
</protein>
<dbReference type="InterPro" id="IPR007833">
    <property type="entry name" value="Capsule_polysaccharide_synth"/>
</dbReference>
<evidence type="ECO:0008006" key="3">
    <source>
        <dbReference type="Google" id="ProtNLM"/>
    </source>
</evidence>
<dbReference type="RefSeq" id="WP_167637909.1">
    <property type="nucleotide sequence ID" value="NZ_JAATOP010000005.1"/>
</dbReference>
<sequence length="488" mass="55745">MTIRLLCDARGKHRKAFMDRLVEMSNGEVEIALHFGDRDADFHAPCLQRMEVRDGKMGHLMKDHVVKGANFELLGSDEFRRMMETAVDQFHRTGPAYQYRSHDLNNLQDYLDYYHILTDAVAQQIADSGATHALFYNVPHLGYDTVLYQVAKAMGLKTIVLCQTIFPSLYFSVEKIEDLGDFEAAGSDAPPMEIEKGSKPHLFYMDDRWQKESTRGKLNRKAVGNFITYMLRKDPAKLLNPAYIVRTLKRMKAIYGALPDWRDPFAKFFHESELAYFEHLAQYENQDIDLSGKFIYVPLHNQPEMSTSALGGPWRDQVLMIEALARHLPDGWEILVKENPRQGAYARGPLFWHRLNRIKGVKFVPSDLSTHELSDRAQFVATVTGTAAWEAVRKGRPAVIFGNAWYKRLPGIHRFEEGMDFEAVAASTFDHDQLCKEAGALLARCHHGVIEQVYLENTESYDAEENLEEVARTTLGLLKGDVPLTFHK</sequence>
<comment type="caution">
    <text evidence="1">The sequence shown here is derived from an EMBL/GenBank/DDBJ whole genome shotgun (WGS) entry which is preliminary data.</text>
</comment>
<proteinExistence type="predicted"/>
<accession>A0ABX0VYL4</accession>
<dbReference type="Proteomes" id="UP000709466">
    <property type="component" value="Unassembled WGS sequence"/>
</dbReference>
<dbReference type="EMBL" id="JAATOP010000005">
    <property type="protein sequence ID" value="NIY72520.1"/>
    <property type="molecule type" value="Genomic_DNA"/>
</dbReference>
<organism evidence="1 2">
    <name type="scientific">Marivivens donghaensis</name>
    <dbReference type="NCBI Taxonomy" id="1699413"/>
    <lineage>
        <taxon>Bacteria</taxon>
        <taxon>Pseudomonadati</taxon>
        <taxon>Pseudomonadota</taxon>
        <taxon>Alphaproteobacteria</taxon>
        <taxon>Rhodobacterales</taxon>
        <taxon>Paracoccaceae</taxon>
        <taxon>Marivivens group</taxon>
        <taxon>Marivivens</taxon>
    </lineage>
</organism>
<keyword evidence="2" id="KW-1185">Reference proteome</keyword>
<dbReference type="Pfam" id="PF05159">
    <property type="entry name" value="Capsule_synth"/>
    <property type="match status" value="1"/>
</dbReference>
<reference evidence="1 2" key="1">
    <citation type="submission" date="2020-03" db="EMBL/GenBank/DDBJ databases">
        <title>Bacterial isolates of synthetic phycosphere.</title>
        <authorList>
            <person name="Fu H."/>
            <person name="Moran M.A."/>
        </authorList>
    </citation>
    <scope>NUCLEOTIDE SEQUENCE [LARGE SCALE GENOMIC DNA]</scope>
    <source>
        <strain evidence="1 2">HF1</strain>
    </source>
</reference>